<dbReference type="InterPro" id="IPR040698">
    <property type="entry name" value="HZS_alpha_mid"/>
</dbReference>
<dbReference type="Gene3D" id="3.90.1580.10">
    <property type="entry name" value="paralog of FGE (formylglycine-generating enzyme)"/>
    <property type="match status" value="1"/>
</dbReference>
<dbReference type="InterPro" id="IPR051043">
    <property type="entry name" value="Sulfatase_Mod_Factor_Kinase"/>
</dbReference>
<evidence type="ECO:0000259" key="1">
    <source>
        <dbReference type="Pfam" id="PF03781"/>
    </source>
</evidence>
<proteinExistence type="predicted"/>
<dbReference type="PANTHER" id="PTHR23150">
    <property type="entry name" value="SULFATASE MODIFYING FACTOR 1, 2"/>
    <property type="match status" value="1"/>
</dbReference>
<feature type="domain" description="Sulfatase-modifying factor enzyme-like" evidence="1">
    <location>
        <begin position="780"/>
        <end position="1004"/>
    </location>
</feature>
<dbReference type="InterPro" id="IPR005532">
    <property type="entry name" value="SUMF_dom"/>
</dbReference>
<protein>
    <submittedName>
        <fullName evidence="3">SUMF1/EgtB/PvdO family nonheme iron enzyme</fullName>
    </submittedName>
</protein>
<dbReference type="EMBL" id="JACBAZ010000001">
    <property type="protein sequence ID" value="NWK54841.1"/>
    <property type="molecule type" value="Genomic_DNA"/>
</dbReference>
<keyword evidence="4" id="KW-1185">Reference proteome</keyword>
<dbReference type="InterPro" id="IPR016187">
    <property type="entry name" value="CTDL_fold"/>
</dbReference>
<dbReference type="Pfam" id="PF18582">
    <property type="entry name" value="HZS_alpha"/>
    <property type="match status" value="1"/>
</dbReference>
<gene>
    <name evidence="3" type="ORF">HW115_04425</name>
</gene>
<evidence type="ECO:0000259" key="2">
    <source>
        <dbReference type="Pfam" id="PF18582"/>
    </source>
</evidence>
<dbReference type="InterPro" id="IPR042095">
    <property type="entry name" value="SUMF_sf"/>
</dbReference>
<dbReference type="Pfam" id="PF03781">
    <property type="entry name" value="FGE-sulfatase"/>
    <property type="match status" value="1"/>
</dbReference>
<evidence type="ECO:0000313" key="3">
    <source>
        <dbReference type="EMBL" id="NWK54841.1"/>
    </source>
</evidence>
<dbReference type="InterPro" id="IPR011042">
    <property type="entry name" value="6-blade_b-propeller_TolB-like"/>
</dbReference>
<feature type="domain" description="Hydrazine synthase alpha subunit middle" evidence="2">
    <location>
        <begin position="450"/>
        <end position="540"/>
    </location>
</feature>
<dbReference type="SUPFAM" id="SSF56436">
    <property type="entry name" value="C-type lectin-like"/>
    <property type="match status" value="1"/>
</dbReference>
<organism evidence="3 4">
    <name type="scientific">Oceaniferula marina</name>
    <dbReference type="NCBI Taxonomy" id="2748318"/>
    <lineage>
        <taxon>Bacteria</taxon>
        <taxon>Pseudomonadati</taxon>
        <taxon>Verrucomicrobiota</taxon>
        <taxon>Verrucomicrobiia</taxon>
        <taxon>Verrucomicrobiales</taxon>
        <taxon>Verrucomicrobiaceae</taxon>
        <taxon>Oceaniferula</taxon>
    </lineage>
</organism>
<dbReference type="PANTHER" id="PTHR23150:SF19">
    <property type="entry name" value="FORMYLGLYCINE-GENERATING ENZYME"/>
    <property type="match status" value="1"/>
</dbReference>
<dbReference type="AlphaFoldDB" id="A0A851GG97"/>
<dbReference type="GO" id="GO:0120147">
    <property type="term" value="F:formylglycine-generating oxidase activity"/>
    <property type="evidence" value="ECO:0007669"/>
    <property type="project" value="TreeGrafter"/>
</dbReference>
<sequence length="1007" mass="114315">MSVVLWFACLSSLEAAPKSLSYGSKESLRLAVEDLIQTYGDQYPKGPSYLRRLETVSSEVELARLRKEALMDNPLVDFDQMIVVERSGSTRWLPENYQSNASLPKKGHQNRVASLSLNDGELKTIYQPEGGQFVGDLELHFDADRLMFSSIGEHHAWAVLELDLGKEMSKPRQLTPAISDIDCMDPCYLPDGRIIFASTSSFQGVPCNNGDDYVALLHLMDLETSQVRQLCFDQDNSWHPTVLPNGKVLYLRWEYTDSAHYFSRILMHMNPDGTNQKEFYGSNSYWPNSLFFARPIPGSSNKFISIVCGHHGIRRAGELVLFDNNKGRFEADGVIQRIPGRGKIVKPVYKDFLVNDSFPLFLHPYPLSEKHFLVSMSLDKKHYGLYLVDVYDNIVPIKVVPGKSIVEAIPLRKTPKPPLKPDLVRLEQKEATFYIQDIYEGPGLRGVPRGSVKRLKVYTYEYAPRRQGSHQAIGIEGPWDVRTVLGTVPVHADGSVMFKAPANTPIAFLPLDKEGKAMQLMRSWTVGMPGEVVSCIGCHESQNTAPKPKPTMASSMQPLAIEPWLGEKPRGFSFKREVQPVLDQFCVGCHTTELAKKDGRPDFQDMQKSYYELHPYVRRNGPEGDYHMLTPLEFHADTSELVQILQQGHYHVKLDDKAWEKLITWIDMNVPQHGTWTEAPKNKNYDASGYLARREETRREYANVDIQPEVVHSPYLKRKAFEAPDVPETHEVEVETLDAWPLAAEKARAMQDDKPPVELDLGNGQKMKFVYVPRGEYINATGKKVAIDKAFWMSETEVTFAQYQRFNPKHLNGVYDMHWKDQCDRGYYMNDPAFPVIRASWHDAQKFCAWLEQQSGKTIRLPDAAQWEWACRAGSDSPMNYGDTTSDFGNHANLADVQLKKMAVYGIDPKPVRNPSPRMDFIPKRTDVDDGVLHLAKVGTYQANLWGLFDMHGNVAEWVSTRGADGKKQVLGGSWRDRPHRAAAGYALEFPAWQKVYNVGFRVIIEE</sequence>
<evidence type="ECO:0000313" key="4">
    <source>
        <dbReference type="Proteomes" id="UP000557872"/>
    </source>
</evidence>
<comment type="caution">
    <text evidence="3">The sequence shown here is derived from an EMBL/GenBank/DDBJ whole genome shotgun (WGS) entry which is preliminary data.</text>
</comment>
<dbReference type="Gene3D" id="2.120.10.30">
    <property type="entry name" value="TolB, C-terminal domain"/>
    <property type="match status" value="1"/>
</dbReference>
<reference evidence="3 4" key="1">
    <citation type="submission" date="2020-07" db="EMBL/GenBank/DDBJ databases">
        <title>Roseicoccus Jingziensis gen. nov., sp. nov., isolated from coastal seawater.</title>
        <authorList>
            <person name="Feng X."/>
        </authorList>
    </citation>
    <scope>NUCLEOTIDE SEQUENCE [LARGE SCALE GENOMIC DNA]</scope>
    <source>
        <strain evidence="3 4">N1E253</strain>
    </source>
</reference>
<accession>A0A851GG97</accession>
<name>A0A851GG97_9BACT</name>
<dbReference type="SUPFAM" id="SSF82171">
    <property type="entry name" value="DPP6 N-terminal domain-like"/>
    <property type="match status" value="1"/>
</dbReference>
<dbReference type="Proteomes" id="UP000557872">
    <property type="component" value="Unassembled WGS sequence"/>
</dbReference>